<accession>A0A644WZH2</accession>
<evidence type="ECO:0000313" key="1">
    <source>
        <dbReference type="EMBL" id="MPM09001.1"/>
    </source>
</evidence>
<reference evidence="1" key="1">
    <citation type="submission" date="2019-08" db="EMBL/GenBank/DDBJ databases">
        <authorList>
            <person name="Kucharzyk K."/>
            <person name="Murdoch R.W."/>
            <person name="Higgins S."/>
            <person name="Loffler F."/>
        </authorList>
    </citation>
    <scope>NUCLEOTIDE SEQUENCE</scope>
</reference>
<name>A0A644WZH2_9ZZZZ</name>
<protein>
    <submittedName>
        <fullName evidence="1">Uncharacterized protein</fullName>
    </submittedName>
</protein>
<sequence length="113" mass="12264">MWLIWLRRQIASLKAVNTANAKIMARTGQNVTGALVADTIYRIKFTDTAGDLMTYPAASYILVAVDPTTGQQWGGLQELVPSDTTGGFTPVNAFRLQVAEDIPGGLIIRHFGK</sequence>
<dbReference type="EMBL" id="VSSQ01001517">
    <property type="protein sequence ID" value="MPM09001.1"/>
    <property type="molecule type" value="Genomic_DNA"/>
</dbReference>
<organism evidence="1">
    <name type="scientific">bioreactor metagenome</name>
    <dbReference type="NCBI Taxonomy" id="1076179"/>
    <lineage>
        <taxon>unclassified sequences</taxon>
        <taxon>metagenomes</taxon>
        <taxon>ecological metagenomes</taxon>
    </lineage>
</organism>
<dbReference type="AlphaFoldDB" id="A0A644WZH2"/>
<proteinExistence type="predicted"/>
<comment type="caution">
    <text evidence="1">The sequence shown here is derived from an EMBL/GenBank/DDBJ whole genome shotgun (WGS) entry which is preliminary data.</text>
</comment>
<gene>
    <name evidence="1" type="ORF">SDC9_55317</name>
</gene>